<evidence type="ECO:0000256" key="5">
    <source>
        <dbReference type="ARBA" id="ARBA00022842"/>
    </source>
</evidence>
<evidence type="ECO:0000256" key="6">
    <source>
        <dbReference type="PIRSR" id="PIRSR600760-2"/>
    </source>
</evidence>
<comment type="caution">
    <text evidence="8">The sequence shown here is derived from an EMBL/GenBank/DDBJ whole genome shotgun (WGS) entry which is preliminary data.</text>
</comment>
<comment type="similarity">
    <text evidence="7">Belongs to the inositol monophosphatase superfamily.</text>
</comment>
<dbReference type="PRINTS" id="PR00377">
    <property type="entry name" value="IMPHPHTASES"/>
</dbReference>
<dbReference type="GO" id="GO:0007165">
    <property type="term" value="P:signal transduction"/>
    <property type="evidence" value="ECO:0007669"/>
    <property type="project" value="TreeGrafter"/>
</dbReference>
<evidence type="ECO:0000256" key="2">
    <source>
        <dbReference type="ARBA" id="ARBA00001946"/>
    </source>
</evidence>
<dbReference type="EMBL" id="AFBN01000094">
    <property type="protein sequence ID" value="EGF52621.1"/>
    <property type="molecule type" value="Genomic_DNA"/>
</dbReference>
<dbReference type="PANTHER" id="PTHR20854">
    <property type="entry name" value="INOSITOL MONOPHOSPHATASE"/>
    <property type="match status" value="1"/>
</dbReference>
<gene>
    <name evidence="8" type="ORF">HMPREF9446_02974</name>
</gene>
<dbReference type="Proteomes" id="UP000003416">
    <property type="component" value="Unassembled WGS sequence"/>
</dbReference>
<dbReference type="PANTHER" id="PTHR20854:SF4">
    <property type="entry name" value="INOSITOL-1-MONOPHOSPHATASE-RELATED"/>
    <property type="match status" value="1"/>
</dbReference>
<protein>
    <recommendedName>
        <fullName evidence="7">Inositol-1-monophosphatase</fullName>
        <ecNumber evidence="7">3.1.3.25</ecNumber>
    </recommendedName>
</protein>
<dbReference type="Pfam" id="PF00459">
    <property type="entry name" value="Inositol_P"/>
    <property type="match status" value="1"/>
</dbReference>
<evidence type="ECO:0000256" key="4">
    <source>
        <dbReference type="ARBA" id="ARBA00022801"/>
    </source>
</evidence>
<comment type="catalytic activity">
    <reaction evidence="1 7">
        <text>a myo-inositol phosphate + H2O = myo-inositol + phosphate</text>
        <dbReference type="Rhea" id="RHEA:24056"/>
        <dbReference type="ChEBI" id="CHEBI:15377"/>
        <dbReference type="ChEBI" id="CHEBI:17268"/>
        <dbReference type="ChEBI" id="CHEBI:43474"/>
        <dbReference type="ChEBI" id="CHEBI:84139"/>
        <dbReference type="EC" id="3.1.3.25"/>
    </reaction>
</comment>
<dbReference type="AlphaFoldDB" id="F3PW43"/>
<dbReference type="Gene3D" id="3.40.190.80">
    <property type="match status" value="1"/>
</dbReference>
<feature type="binding site" evidence="6">
    <location>
        <position position="214"/>
    </location>
    <ligand>
        <name>Mg(2+)</name>
        <dbReference type="ChEBI" id="CHEBI:18420"/>
        <label>1</label>
        <note>catalytic</note>
    </ligand>
</feature>
<organism evidence="8 9">
    <name type="scientific">Bacteroides fluxus YIT 12057</name>
    <dbReference type="NCBI Taxonomy" id="763034"/>
    <lineage>
        <taxon>Bacteria</taxon>
        <taxon>Pseudomonadati</taxon>
        <taxon>Bacteroidota</taxon>
        <taxon>Bacteroidia</taxon>
        <taxon>Bacteroidales</taxon>
        <taxon>Bacteroidaceae</taxon>
        <taxon>Bacteroides</taxon>
    </lineage>
</organism>
<dbReference type="InterPro" id="IPR033942">
    <property type="entry name" value="IMPase"/>
</dbReference>
<dbReference type="PRINTS" id="PR01959">
    <property type="entry name" value="SBIMPHPHTASE"/>
</dbReference>
<keyword evidence="5 6" id="KW-0460">Magnesium</keyword>
<dbReference type="FunFam" id="3.30.540.10:FF:000003">
    <property type="entry name" value="Inositol-1-monophosphatase"/>
    <property type="match status" value="1"/>
</dbReference>
<name>F3PW43_9BACE</name>
<keyword evidence="3 6" id="KW-0479">Metal-binding</keyword>
<dbReference type="Gene3D" id="3.30.540.10">
    <property type="entry name" value="Fructose-1,6-Bisphosphatase, subunit A, domain 1"/>
    <property type="match status" value="1"/>
</dbReference>
<proteinExistence type="inferred from homology"/>
<dbReference type="GeneID" id="86050408"/>
<feature type="binding site" evidence="6">
    <location>
        <position position="89"/>
    </location>
    <ligand>
        <name>Mg(2+)</name>
        <dbReference type="ChEBI" id="CHEBI:18420"/>
        <label>1</label>
        <note>catalytic</note>
    </ligand>
</feature>
<reference evidence="8 9" key="1">
    <citation type="submission" date="2011-02" db="EMBL/GenBank/DDBJ databases">
        <authorList>
            <person name="Weinstock G."/>
            <person name="Sodergren E."/>
            <person name="Clifton S."/>
            <person name="Fulton L."/>
            <person name="Fulton B."/>
            <person name="Courtney L."/>
            <person name="Fronick C."/>
            <person name="Harrison M."/>
            <person name="Strong C."/>
            <person name="Farmer C."/>
            <person name="Delahaunty K."/>
            <person name="Markovic C."/>
            <person name="Hall O."/>
            <person name="Minx P."/>
            <person name="Tomlinson C."/>
            <person name="Mitreva M."/>
            <person name="Hou S."/>
            <person name="Chen J."/>
            <person name="Wollam A."/>
            <person name="Pepin K.H."/>
            <person name="Johnson M."/>
            <person name="Bhonagiri V."/>
            <person name="Zhang X."/>
            <person name="Suruliraj S."/>
            <person name="Warren W."/>
            <person name="Chinwalla A."/>
            <person name="Mardis E.R."/>
            <person name="Wilson R.K."/>
        </authorList>
    </citation>
    <scope>NUCLEOTIDE SEQUENCE [LARGE SCALE GENOMIC DNA]</scope>
    <source>
        <strain evidence="8 9">YIT 12057</strain>
    </source>
</reference>
<evidence type="ECO:0000256" key="1">
    <source>
        <dbReference type="ARBA" id="ARBA00001033"/>
    </source>
</evidence>
<evidence type="ECO:0000313" key="9">
    <source>
        <dbReference type="Proteomes" id="UP000003416"/>
    </source>
</evidence>
<dbReference type="CDD" id="cd01639">
    <property type="entry name" value="IMPase"/>
    <property type="match status" value="1"/>
</dbReference>
<accession>F3PW43</accession>
<feature type="binding site" evidence="6">
    <location>
        <position position="88"/>
    </location>
    <ligand>
        <name>Mg(2+)</name>
        <dbReference type="ChEBI" id="CHEBI:18420"/>
        <label>1</label>
        <note>catalytic</note>
    </ligand>
</feature>
<dbReference type="GO" id="GO:0046872">
    <property type="term" value="F:metal ion binding"/>
    <property type="evidence" value="ECO:0007669"/>
    <property type="project" value="UniProtKB-KW"/>
</dbReference>
<dbReference type="EC" id="3.1.3.25" evidence="7"/>
<dbReference type="InterPro" id="IPR020583">
    <property type="entry name" value="Inositol_monoP_metal-BS"/>
</dbReference>
<dbReference type="SUPFAM" id="SSF56655">
    <property type="entry name" value="Carbohydrate phosphatase"/>
    <property type="match status" value="1"/>
</dbReference>
<comment type="cofactor">
    <cofactor evidence="2 6 7">
        <name>Mg(2+)</name>
        <dbReference type="ChEBI" id="CHEBI:18420"/>
    </cofactor>
</comment>
<dbReference type="STRING" id="763034.HMPREF9446_02974"/>
<keyword evidence="9" id="KW-1185">Reference proteome</keyword>
<dbReference type="RefSeq" id="WP_009126201.1">
    <property type="nucleotide sequence ID" value="NZ_GL882687.1"/>
</dbReference>
<dbReference type="GO" id="GO:0006020">
    <property type="term" value="P:inositol metabolic process"/>
    <property type="evidence" value="ECO:0007669"/>
    <property type="project" value="TreeGrafter"/>
</dbReference>
<dbReference type="GO" id="GO:0008934">
    <property type="term" value="F:inositol monophosphate 1-phosphatase activity"/>
    <property type="evidence" value="ECO:0007669"/>
    <property type="project" value="InterPro"/>
</dbReference>
<dbReference type="eggNOG" id="COG0483">
    <property type="taxonomic scope" value="Bacteria"/>
</dbReference>
<keyword evidence="4 7" id="KW-0378">Hydrolase</keyword>
<dbReference type="HOGENOM" id="CLU_044118_0_4_10"/>
<evidence type="ECO:0000256" key="3">
    <source>
        <dbReference type="ARBA" id="ARBA00022723"/>
    </source>
</evidence>
<feature type="binding site" evidence="6">
    <location>
        <position position="70"/>
    </location>
    <ligand>
        <name>Mg(2+)</name>
        <dbReference type="ChEBI" id="CHEBI:18420"/>
        <label>1</label>
        <note>catalytic</note>
    </ligand>
</feature>
<evidence type="ECO:0000256" key="7">
    <source>
        <dbReference type="RuleBase" id="RU364068"/>
    </source>
</evidence>
<feature type="binding site" evidence="6">
    <location>
        <position position="86"/>
    </location>
    <ligand>
        <name>Mg(2+)</name>
        <dbReference type="ChEBI" id="CHEBI:18420"/>
        <label>1</label>
        <note>catalytic</note>
    </ligand>
</feature>
<dbReference type="InterPro" id="IPR000760">
    <property type="entry name" value="Inositol_monophosphatase-like"/>
</dbReference>
<sequence>MEDLKALTESVCRIAREAGHFLKEERKGFRREAVQEKHAHDYVSYVDKESEKRIVAALRALLPEAGFITEEGSALYHDEPYCWVVDPLDGTTNYIHDNAPYCVSIALRSKQALLLGVVYEPSRDECFYAWRHGGAYMNGERLRVSSVPCAEEAFVVIELPYNSGQYARTGEHLIHELYGRVAGIRMNGSAALAMCYVAAGRFDAWLEAFIGKWDFSAAALMVQEAGGRVTDFRGNNEFLEGHHIIATNGPLHPLFLGLVEGAPV</sequence>
<evidence type="ECO:0000313" key="8">
    <source>
        <dbReference type="EMBL" id="EGF52621.1"/>
    </source>
</evidence>
<dbReference type="InterPro" id="IPR022337">
    <property type="entry name" value="Inositol_monophosphatase_SuhB"/>
</dbReference>
<dbReference type="PROSITE" id="PS00629">
    <property type="entry name" value="IMP_1"/>
    <property type="match status" value="1"/>
</dbReference>